<evidence type="ECO:0000313" key="1">
    <source>
        <dbReference type="EMBL" id="GFH33659.1"/>
    </source>
</evidence>
<dbReference type="EMBL" id="BLLF01009233">
    <property type="protein sequence ID" value="GFH33659.1"/>
    <property type="molecule type" value="Genomic_DNA"/>
</dbReference>
<organism evidence="1 2">
    <name type="scientific">Haematococcus lacustris</name>
    <name type="common">Green alga</name>
    <name type="synonym">Haematococcus pluvialis</name>
    <dbReference type="NCBI Taxonomy" id="44745"/>
    <lineage>
        <taxon>Eukaryota</taxon>
        <taxon>Viridiplantae</taxon>
        <taxon>Chlorophyta</taxon>
        <taxon>core chlorophytes</taxon>
        <taxon>Chlorophyceae</taxon>
        <taxon>CS clade</taxon>
        <taxon>Chlamydomonadales</taxon>
        <taxon>Haematococcaceae</taxon>
        <taxon>Haematococcus</taxon>
    </lineage>
</organism>
<feature type="non-terminal residue" evidence="1">
    <location>
        <position position="69"/>
    </location>
</feature>
<comment type="caution">
    <text evidence="1">The sequence shown here is derived from an EMBL/GenBank/DDBJ whole genome shotgun (WGS) entry which is preliminary data.</text>
</comment>
<proteinExistence type="predicted"/>
<feature type="non-terminal residue" evidence="1">
    <location>
        <position position="1"/>
    </location>
</feature>
<keyword evidence="2" id="KW-1185">Reference proteome</keyword>
<dbReference type="AlphaFoldDB" id="A0A6A0AL95"/>
<gene>
    <name evidence="1" type="ORF">HaLaN_33061</name>
</gene>
<reference evidence="1 2" key="1">
    <citation type="submission" date="2020-02" db="EMBL/GenBank/DDBJ databases">
        <title>Draft genome sequence of Haematococcus lacustris strain NIES-144.</title>
        <authorList>
            <person name="Morimoto D."/>
            <person name="Nakagawa S."/>
            <person name="Yoshida T."/>
            <person name="Sawayama S."/>
        </authorList>
    </citation>
    <scope>NUCLEOTIDE SEQUENCE [LARGE SCALE GENOMIC DNA]</scope>
    <source>
        <strain evidence="1 2">NIES-144</strain>
    </source>
</reference>
<sequence>DVWQRHREGHHRLQVEEVCAQKDLLQVAGLPHLRPPLHRLCRRHRGRQALPRLQRPAGLCQGAIHRRPG</sequence>
<accession>A0A6A0AL95</accession>
<dbReference type="Proteomes" id="UP000485058">
    <property type="component" value="Unassembled WGS sequence"/>
</dbReference>
<name>A0A6A0AL95_HAELA</name>
<evidence type="ECO:0000313" key="2">
    <source>
        <dbReference type="Proteomes" id="UP000485058"/>
    </source>
</evidence>
<protein>
    <submittedName>
        <fullName evidence="1">Uncharacterized protein</fullName>
    </submittedName>
</protein>